<dbReference type="OrthoDB" id="436637at2759"/>
<dbReference type="eggNOG" id="KOG1898">
    <property type="taxonomic scope" value="Eukaryota"/>
</dbReference>
<name>A0A0L0GBI5_9EUKA</name>
<dbReference type="GO" id="GO:0003676">
    <property type="term" value="F:nucleic acid binding"/>
    <property type="evidence" value="ECO:0007669"/>
    <property type="project" value="InterPro"/>
</dbReference>
<dbReference type="GeneID" id="25902001"/>
<evidence type="ECO:0000259" key="9">
    <source>
        <dbReference type="Pfam" id="PF03178"/>
    </source>
</evidence>
<dbReference type="GO" id="GO:0005681">
    <property type="term" value="C:spliceosomal complex"/>
    <property type="evidence" value="ECO:0007669"/>
    <property type="project" value="UniProtKB-KW"/>
</dbReference>
<evidence type="ECO:0000313" key="12">
    <source>
        <dbReference type="EMBL" id="KNC86365.1"/>
    </source>
</evidence>
<dbReference type="Gene3D" id="2.130.10.10">
    <property type="entry name" value="YVTN repeat-like/Quinoprotein amine dehydrogenase"/>
    <property type="match status" value="3"/>
</dbReference>
<evidence type="ECO:0000256" key="1">
    <source>
        <dbReference type="ARBA" id="ARBA00004123"/>
    </source>
</evidence>
<dbReference type="RefSeq" id="XP_014160267.1">
    <property type="nucleotide sequence ID" value="XM_014304792.1"/>
</dbReference>
<dbReference type="Gene3D" id="1.10.150.910">
    <property type="match status" value="1"/>
</dbReference>
<evidence type="ECO:0000256" key="7">
    <source>
        <dbReference type="ARBA" id="ARBA00023242"/>
    </source>
</evidence>
<evidence type="ECO:0000256" key="3">
    <source>
        <dbReference type="ARBA" id="ARBA00014577"/>
    </source>
</evidence>
<dbReference type="SUPFAM" id="SSF50998">
    <property type="entry name" value="Quinoprotein alcohol dehydrogenase-like"/>
    <property type="match status" value="1"/>
</dbReference>
<keyword evidence="7" id="KW-0539">Nucleus</keyword>
<dbReference type="FunFam" id="1.10.150.910:FF:000002">
    <property type="entry name" value="Splicing factor 3B subunit 3"/>
    <property type="match status" value="1"/>
</dbReference>
<dbReference type="STRING" id="667725.A0A0L0GBI5"/>
<dbReference type="PANTHER" id="PTHR10644">
    <property type="entry name" value="DNA REPAIR/RNA PROCESSING CPSF FAMILY"/>
    <property type="match status" value="1"/>
</dbReference>
<dbReference type="Proteomes" id="UP000054560">
    <property type="component" value="Unassembled WGS sequence"/>
</dbReference>
<dbReference type="EMBL" id="KQ241655">
    <property type="protein sequence ID" value="KNC86365.1"/>
    <property type="molecule type" value="Genomic_DNA"/>
</dbReference>
<sequence>MTSGGQQEVQFTHPSWHLGCFYYVVVGSDSGRISILEYIVERNAFESVHMETFGKSGCRRIVPGQYLAVDPKGRAVMIAAVEKQKLVYILNRDAAARLTISSPLEAHKSHSILFHVIGLDVGFENPMFASLELDYADADDDATGEALEDTKQSLVYYELDLGLNHVVRKHSEELEEAANMLIPVPGGNDGPGGLIVCCEDFVTYKNLGEQTDVRVAIPKRQNSLVEADRSTLIVACAAHKTKQMTFFLVQTDQGDIFKIALVVDDDIVVNMQMRYFDTIPVATSLNILKAGFLMSSGEFGNHLLFQIAQLGDDNEAEPTYDQVTEYHETWPTFQPRELMCLVPVDELESFSPIMDCEIAKLEGADSDTPKFFAACGRGSRSTLRQFRHGLEVTEMAVSELPGNPNAVWTVKRNRNDEYDSYIVVSFNNATLVLSIGDTVEEVVDSGFLGTSPTVYASGLGDDSLLHVHPDGIRHIRADKRINEWKCPGRATITRAAVNIRQVVISLSNQELVYFELDAAGQLNEYTERMPMDSDVQSIAIGEVPDGRQRCRFVAVGLADRSVRIVSLDPEDCLTQLSIQVLPVTPSSLCMVAMEDGSDSGDTSTLYLNIGLTNGVMMRTVIDPITGQISDNRLRYLGSKEVKMFRVKTQGKDAVLSLSSRNWLSYPYQGRLIQTPLTYEALEHATSFTSEQCPEGIVAIAGNTLRIIATEKLGAVFNQQAAQLSYTPRKLCVHRQSNTVLVIETDHNCLTQSAKEKAKAQINGGMEVDGEAEEDLPADIFGEPRPGAGIWASMLRAVDAETNETVATHLFDDNESAVSMVTATFHDRGDDVYVLVGTAVNLKLAPRSCDAAFIYSFKIDSATKQFVLLHKTALDDVPGAMCAFQGRVLVSVGRLLRIYDMGKRKLLRKCENKHVPNNIVSVMALGSRIYVSDVQESWHFLKYKSDQNFMVIFADDTLPRWVTTGCVLDYDTICGADKFGNVYLLRLPSGAVDDIDDDPSGTKVIWQRGLLGGAPQKVECVAQFYIGETIKTLQKCDLVADGHECVVYTTLSGGMGILAPFQSKEDLEFFQHMEMYMQQNMPPLCGRDHLSFRSYYQPKKNVIDGDLVEQFNTMVLSKRKDLSDELDRTPPEVSKKLEDIRALFAF</sequence>
<dbReference type="InterPro" id="IPR015943">
    <property type="entry name" value="WD40/YVTN_repeat-like_dom_sf"/>
</dbReference>
<dbReference type="Pfam" id="PF03178">
    <property type="entry name" value="CPSF_A"/>
    <property type="match status" value="1"/>
</dbReference>
<feature type="domain" description="RSE1/DDB1/CPSF1 second beta-propeller" evidence="11">
    <location>
        <begin position="393"/>
        <end position="707"/>
    </location>
</feature>
<dbReference type="Pfam" id="PF10433">
    <property type="entry name" value="Beta-prop_RSE1_1st"/>
    <property type="match status" value="1"/>
</dbReference>
<dbReference type="InterPro" id="IPR011047">
    <property type="entry name" value="Quinoprotein_ADH-like_sf"/>
</dbReference>
<dbReference type="AlphaFoldDB" id="A0A0L0GBI5"/>
<dbReference type="InterPro" id="IPR058543">
    <property type="entry name" value="Beta-prop_RSE1/DDB1/CPSF1_2nd"/>
</dbReference>
<dbReference type="GO" id="GO:0008380">
    <property type="term" value="P:RNA splicing"/>
    <property type="evidence" value="ECO:0007669"/>
    <property type="project" value="UniProtKB-KW"/>
</dbReference>
<dbReference type="GO" id="GO:0006397">
    <property type="term" value="P:mRNA processing"/>
    <property type="evidence" value="ECO:0007669"/>
    <property type="project" value="UniProtKB-KW"/>
</dbReference>
<evidence type="ECO:0000256" key="4">
    <source>
        <dbReference type="ARBA" id="ARBA00022664"/>
    </source>
</evidence>
<evidence type="ECO:0000313" key="13">
    <source>
        <dbReference type="Proteomes" id="UP000054560"/>
    </source>
</evidence>
<protein>
    <recommendedName>
        <fullName evidence="3">DNA damage-binding protein 1</fullName>
    </recommendedName>
</protein>
<comment type="similarity">
    <text evidence="8">Belongs to the RSE1 family.</text>
</comment>
<comment type="similarity">
    <text evidence="2">Belongs to the DDB1 family.</text>
</comment>
<keyword evidence="5" id="KW-0747">Spliceosome</keyword>
<dbReference type="FunFam" id="2.130.10.10:FF:000031">
    <property type="entry name" value="Splicing factor 3b subunit 3"/>
    <property type="match status" value="1"/>
</dbReference>
<proteinExistence type="inferred from homology"/>
<dbReference type="InterPro" id="IPR004871">
    <property type="entry name" value="RSE1/DDB1/CPSF1_C"/>
</dbReference>
<dbReference type="FunFam" id="2.130.10.10:FF:001143">
    <property type="entry name" value="Pre-mRNA-splicing factor rse-1, putative"/>
    <property type="match status" value="1"/>
</dbReference>
<keyword evidence="13" id="KW-1185">Reference proteome</keyword>
<evidence type="ECO:0000259" key="10">
    <source>
        <dbReference type="Pfam" id="PF10433"/>
    </source>
</evidence>
<evidence type="ECO:0000256" key="6">
    <source>
        <dbReference type="ARBA" id="ARBA00023187"/>
    </source>
</evidence>
<evidence type="ECO:0000256" key="5">
    <source>
        <dbReference type="ARBA" id="ARBA00022728"/>
    </source>
</evidence>
<feature type="domain" description="RSE1/DDB1/CPSF1 first beta-propeller" evidence="10">
    <location>
        <begin position="23"/>
        <end position="316"/>
    </location>
</feature>
<feature type="domain" description="RSE1/DDB1/CPSF1 C-terminal" evidence="9">
    <location>
        <begin position="792"/>
        <end position="1111"/>
    </location>
</feature>
<keyword evidence="4" id="KW-0507">mRNA processing</keyword>
<comment type="subcellular location">
    <subcellularLocation>
        <location evidence="1">Nucleus</location>
    </subcellularLocation>
</comment>
<organism evidence="12 13">
    <name type="scientific">Sphaeroforma arctica JP610</name>
    <dbReference type="NCBI Taxonomy" id="667725"/>
    <lineage>
        <taxon>Eukaryota</taxon>
        <taxon>Ichthyosporea</taxon>
        <taxon>Ichthyophonida</taxon>
        <taxon>Sphaeroforma</taxon>
    </lineage>
</organism>
<dbReference type="InterPro" id="IPR050358">
    <property type="entry name" value="RSE1/DDB1/CFT1"/>
</dbReference>
<evidence type="ECO:0000256" key="2">
    <source>
        <dbReference type="ARBA" id="ARBA00007453"/>
    </source>
</evidence>
<evidence type="ECO:0000256" key="8">
    <source>
        <dbReference type="ARBA" id="ARBA00038266"/>
    </source>
</evidence>
<evidence type="ECO:0000259" key="11">
    <source>
        <dbReference type="Pfam" id="PF23726"/>
    </source>
</evidence>
<dbReference type="Pfam" id="PF23726">
    <property type="entry name" value="Beta-prop_RSE1_2nd"/>
    <property type="match status" value="1"/>
</dbReference>
<keyword evidence="6" id="KW-0508">mRNA splicing</keyword>
<dbReference type="InterPro" id="IPR018846">
    <property type="entry name" value="Beta-prop_RSE1/DDB1/CPSF1_1st"/>
</dbReference>
<gene>
    <name evidence="12" type="ORF">SARC_01497</name>
</gene>
<reference evidence="12 13" key="1">
    <citation type="submission" date="2011-02" db="EMBL/GenBank/DDBJ databases">
        <title>The Genome Sequence of Sphaeroforma arctica JP610.</title>
        <authorList>
            <consortium name="The Broad Institute Genome Sequencing Platform"/>
            <person name="Russ C."/>
            <person name="Cuomo C."/>
            <person name="Young S.K."/>
            <person name="Zeng Q."/>
            <person name="Gargeya S."/>
            <person name="Alvarado L."/>
            <person name="Berlin A."/>
            <person name="Chapman S.B."/>
            <person name="Chen Z."/>
            <person name="Freedman E."/>
            <person name="Gellesch M."/>
            <person name="Goldberg J."/>
            <person name="Griggs A."/>
            <person name="Gujja S."/>
            <person name="Heilman E."/>
            <person name="Heiman D."/>
            <person name="Howarth C."/>
            <person name="Mehta T."/>
            <person name="Neiman D."/>
            <person name="Pearson M."/>
            <person name="Roberts A."/>
            <person name="Saif S."/>
            <person name="Shea T."/>
            <person name="Shenoy N."/>
            <person name="Sisk P."/>
            <person name="Stolte C."/>
            <person name="Sykes S."/>
            <person name="White J."/>
            <person name="Yandava C."/>
            <person name="Burger G."/>
            <person name="Gray M.W."/>
            <person name="Holland P.W.H."/>
            <person name="King N."/>
            <person name="Lang F.B.F."/>
            <person name="Roger A.J."/>
            <person name="Ruiz-Trillo I."/>
            <person name="Haas B."/>
            <person name="Nusbaum C."/>
            <person name="Birren B."/>
        </authorList>
    </citation>
    <scope>NUCLEOTIDE SEQUENCE [LARGE SCALE GENOMIC DNA]</scope>
    <source>
        <strain evidence="12 13">JP610</strain>
    </source>
</reference>
<accession>A0A0L0GBI5</accession>